<protein>
    <recommendedName>
        <fullName evidence="2">Chaplin domain-containing protein</fullName>
    </recommendedName>
</protein>
<evidence type="ECO:0000259" key="2">
    <source>
        <dbReference type="PROSITE" id="PS51884"/>
    </source>
</evidence>
<dbReference type="PROSITE" id="PS51884">
    <property type="entry name" value="CHAPLIN"/>
    <property type="match status" value="1"/>
</dbReference>
<sequence>MQLIIFAALAQLALGAPLDAKGASVSPGLLSGNVAQVPAHVPVNVSGNSVNVIGVGNPAIESKV</sequence>
<proteinExistence type="predicted"/>
<reference evidence="3 4" key="1">
    <citation type="journal article" date="2015" name="Genome Biol. Evol.">
        <title>Phylogenomic analyses indicate that early fungi evolved digesting cell walls of algal ancestors of land plants.</title>
        <authorList>
            <person name="Chang Y."/>
            <person name="Wang S."/>
            <person name="Sekimoto S."/>
            <person name="Aerts A.L."/>
            <person name="Choi C."/>
            <person name="Clum A."/>
            <person name="LaButti K.M."/>
            <person name="Lindquist E.A."/>
            <person name="Yee Ngan C."/>
            <person name="Ohm R.A."/>
            <person name="Salamov A.A."/>
            <person name="Grigoriev I.V."/>
            <person name="Spatafora J.W."/>
            <person name="Berbee M.L."/>
        </authorList>
    </citation>
    <scope>NUCLEOTIDE SEQUENCE [LARGE SCALE GENOMIC DNA]</scope>
    <source>
        <strain evidence="3 4">NRRL 28638</strain>
    </source>
</reference>
<name>A0A137NWZ6_CONC2</name>
<keyword evidence="4" id="KW-1185">Reference proteome</keyword>
<feature type="domain" description="Chaplin" evidence="2">
    <location>
        <begin position="26"/>
        <end position="64"/>
    </location>
</feature>
<organism evidence="3 4">
    <name type="scientific">Conidiobolus coronatus (strain ATCC 28846 / CBS 209.66 / NRRL 28638)</name>
    <name type="common">Delacroixia coronata</name>
    <dbReference type="NCBI Taxonomy" id="796925"/>
    <lineage>
        <taxon>Eukaryota</taxon>
        <taxon>Fungi</taxon>
        <taxon>Fungi incertae sedis</taxon>
        <taxon>Zoopagomycota</taxon>
        <taxon>Entomophthoromycotina</taxon>
        <taxon>Entomophthoromycetes</taxon>
        <taxon>Entomophthorales</taxon>
        <taxon>Ancylistaceae</taxon>
        <taxon>Conidiobolus</taxon>
    </lineage>
</organism>
<gene>
    <name evidence="3" type="ORF">CONCODRAFT_10683</name>
</gene>
<feature type="chain" id="PRO_5013130998" description="Chaplin domain-containing protein" evidence="1">
    <location>
        <begin position="16"/>
        <end position="64"/>
    </location>
</feature>
<feature type="signal peptide" evidence="1">
    <location>
        <begin position="1"/>
        <end position="15"/>
    </location>
</feature>
<dbReference type="Proteomes" id="UP000070444">
    <property type="component" value="Unassembled WGS sequence"/>
</dbReference>
<evidence type="ECO:0000313" key="3">
    <source>
        <dbReference type="EMBL" id="KXN67276.1"/>
    </source>
</evidence>
<evidence type="ECO:0000256" key="1">
    <source>
        <dbReference type="SAM" id="SignalP"/>
    </source>
</evidence>
<evidence type="ECO:0000313" key="4">
    <source>
        <dbReference type="Proteomes" id="UP000070444"/>
    </source>
</evidence>
<accession>A0A137NWZ6</accession>
<dbReference type="AlphaFoldDB" id="A0A137NWZ6"/>
<keyword evidence="1" id="KW-0732">Signal</keyword>
<dbReference type="EMBL" id="KQ964647">
    <property type="protein sequence ID" value="KXN67276.1"/>
    <property type="molecule type" value="Genomic_DNA"/>
</dbReference>
<dbReference type="InterPro" id="IPR005528">
    <property type="entry name" value="ChpA-H"/>
</dbReference>
<dbReference type="Pfam" id="PF03777">
    <property type="entry name" value="ChpA-C"/>
    <property type="match status" value="1"/>
</dbReference>